<feature type="transmembrane region" description="Helical" evidence="1">
    <location>
        <begin position="189"/>
        <end position="210"/>
    </location>
</feature>
<evidence type="ECO:0000256" key="1">
    <source>
        <dbReference type="SAM" id="Phobius"/>
    </source>
</evidence>
<name>A0A1U7IBI2_9CYAN</name>
<feature type="domain" description="DUF2157" evidence="2">
    <location>
        <begin position="16"/>
        <end position="162"/>
    </location>
</feature>
<dbReference type="InterPro" id="IPR018677">
    <property type="entry name" value="DUF2157"/>
</dbReference>
<reference evidence="3 4" key="1">
    <citation type="submission" date="2016-11" db="EMBL/GenBank/DDBJ databases">
        <title>Draft Genome Sequences of Nine Cyanobacterial Strains from Diverse Habitats.</title>
        <authorList>
            <person name="Zhu T."/>
            <person name="Hou S."/>
            <person name="Lu X."/>
            <person name="Hess W.R."/>
        </authorList>
    </citation>
    <scope>NUCLEOTIDE SEQUENCE [LARGE SCALE GENOMIC DNA]</scope>
    <source>
        <strain evidence="3 4">IAM M-71</strain>
    </source>
</reference>
<feature type="transmembrane region" description="Helical" evidence="1">
    <location>
        <begin position="111"/>
        <end position="134"/>
    </location>
</feature>
<dbReference type="Pfam" id="PF09925">
    <property type="entry name" value="DUF2157"/>
    <property type="match status" value="1"/>
</dbReference>
<feature type="transmembrane region" description="Helical" evidence="1">
    <location>
        <begin position="404"/>
        <end position="420"/>
    </location>
</feature>
<evidence type="ECO:0000313" key="4">
    <source>
        <dbReference type="Proteomes" id="UP000185860"/>
    </source>
</evidence>
<feature type="transmembrane region" description="Helical" evidence="1">
    <location>
        <begin position="217"/>
        <end position="236"/>
    </location>
</feature>
<feature type="transmembrane region" description="Helical" evidence="1">
    <location>
        <begin position="321"/>
        <end position="341"/>
    </location>
</feature>
<sequence>MVSDKFRHQLRQEAAKWQTEGLIDESQYELLSQRYHFNTLDTSARNRFIIIIFGLGSLLLGLAVITFVAANWQDWSREWRVFLLVSVFVGVNTAGFYLWRSPTAQWQNRLGQGLLLLGALILGANMALMAQMFHQSGSPAGLYIVWGIGVLAMAYSLRLTLLGILSILLIGFGYWLGIFELYAIDDFSWLKLVLQNMPLLASLTLIPLAYWCRSRWLFGLSAILIIFSLEVTLVQIELPSKILASLLTTTAMILPPALLWGYDDNFWRFRFINNSANKPFQVIARNLALAFLAISYYLLSFQFVWDTTQPNLVKEFNPNDILLVINVIFLWSIAIWQWLHLGQRMDRTTAVVASMIAIAAFVLLFHVNITPISAVAIFVFNAVLFILAAGLIRESIGTGERRGFWGGIILLTLQIATRMLEYDTNLLFKAFVLFLCGVGVIAAGLWFERYLRNFNPEQ</sequence>
<dbReference type="RefSeq" id="WP_073595593.1">
    <property type="nucleotide sequence ID" value="NZ_MRCE01000025.1"/>
</dbReference>
<evidence type="ECO:0000259" key="2">
    <source>
        <dbReference type="Pfam" id="PF09925"/>
    </source>
</evidence>
<organism evidence="3 4">
    <name type="scientific">[Phormidium ambiguum] IAM M-71</name>
    <dbReference type="NCBI Taxonomy" id="454136"/>
    <lineage>
        <taxon>Bacteria</taxon>
        <taxon>Bacillati</taxon>
        <taxon>Cyanobacteriota</taxon>
        <taxon>Cyanophyceae</taxon>
        <taxon>Oscillatoriophycideae</taxon>
        <taxon>Aerosakkonematales</taxon>
        <taxon>Aerosakkonemataceae</taxon>
        <taxon>Floridanema</taxon>
    </lineage>
</organism>
<dbReference type="Proteomes" id="UP000185860">
    <property type="component" value="Unassembled WGS sequence"/>
</dbReference>
<accession>A0A1U7IBI2</accession>
<gene>
    <name evidence="3" type="ORF">NIES2119_21745</name>
</gene>
<feature type="transmembrane region" description="Helical" evidence="1">
    <location>
        <begin position="140"/>
        <end position="157"/>
    </location>
</feature>
<feature type="transmembrane region" description="Helical" evidence="1">
    <location>
        <begin position="426"/>
        <end position="447"/>
    </location>
</feature>
<dbReference type="AlphaFoldDB" id="A0A1U7IBI2"/>
<feature type="transmembrane region" description="Helical" evidence="1">
    <location>
        <begin position="164"/>
        <end position="183"/>
    </location>
</feature>
<keyword evidence="1" id="KW-0472">Membrane</keyword>
<feature type="transmembrane region" description="Helical" evidence="1">
    <location>
        <begin position="283"/>
        <end position="301"/>
    </location>
</feature>
<protein>
    <recommendedName>
        <fullName evidence="2">DUF2157 domain-containing protein</fullName>
    </recommendedName>
</protein>
<dbReference type="EMBL" id="MRCE01000025">
    <property type="protein sequence ID" value="OKH33922.1"/>
    <property type="molecule type" value="Genomic_DNA"/>
</dbReference>
<keyword evidence="1" id="KW-0812">Transmembrane</keyword>
<evidence type="ECO:0000313" key="3">
    <source>
        <dbReference type="EMBL" id="OKH33922.1"/>
    </source>
</evidence>
<keyword evidence="1" id="KW-1133">Transmembrane helix</keyword>
<comment type="caution">
    <text evidence="3">The sequence shown here is derived from an EMBL/GenBank/DDBJ whole genome shotgun (WGS) entry which is preliminary data.</text>
</comment>
<feature type="transmembrane region" description="Helical" evidence="1">
    <location>
        <begin position="372"/>
        <end position="392"/>
    </location>
</feature>
<dbReference type="OrthoDB" id="416867at2"/>
<feature type="transmembrane region" description="Helical" evidence="1">
    <location>
        <begin position="48"/>
        <end position="69"/>
    </location>
</feature>
<proteinExistence type="predicted"/>
<feature type="transmembrane region" description="Helical" evidence="1">
    <location>
        <begin position="348"/>
        <end position="366"/>
    </location>
</feature>
<feature type="transmembrane region" description="Helical" evidence="1">
    <location>
        <begin position="81"/>
        <end position="99"/>
    </location>
</feature>
<dbReference type="STRING" id="454136.NIES2119_21745"/>
<feature type="transmembrane region" description="Helical" evidence="1">
    <location>
        <begin position="242"/>
        <end position="262"/>
    </location>
</feature>